<evidence type="ECO:0000256" key="1">
    <source>
        <dbReference type="SAM" id="Coils"/>
    </source>
</evidence>
<gene>
    <name evidence="4" type="ORF">Tci_243327</name>
</gene>
<keyword evidence="1" id="KW-0175">Coiled coil</keyword>
<dbReference type="Pfam" id="PF07727">
    <property type="entry name" value="RVT_2"/>
    <property type="match status" value="1"/>
</dbReference>
<organism evidence="4">
    <name type="scientific">Tanacetum cinerariifolium</name>
    <name type="common">Dalmatian daisy</name>
    <name type="synonym">Chrysanthemum cinerariifolium</name>
    <dbReference type="NCBI Taxonomy" id="118510"/>
    <lineage>
        <taxon>Eukaryota</taxon>
        <taxon>Viridiplantae</taxon>
        <taxon>Streptophyta</taxon>
        <taxon>Embryophyta</taxon>
        <taxon>Tracheophyta</taxon>
        <taxon>Spermatophyta</taxon>
        <taxon>Magnoliopsida</taxon>
        <taxon>eudicotyledons</taxon>
        <taxon>Gunneridae</taxon>
        <taxon>Pentapetalae</taxon>
        <taxon>asterids</taxon>
        <taxon>campanulids</taxon>
        <taxon>Asterales</taxon>
        <taxon>Asteraceae</taxon>
        <taxon>Asteroideae</taxon>
        <taxon>Anthemideae</taxon>
        <taxon>Anthemidinae</taxon>
        <taxon>Tanacetum</taxon>
    </lineage>
</organism>
<comment type="caution">
    <text evidence="4">The sequence shown here is derived from an EMBL/GenBank/DDBJ whole genome shotgun (WGS) entry which is preliminary data.</text>
</comment>
<sequence length="1291" mass="147653">MKVRPLNKEVRPIGILSLGQLINVINLVQGIVHRCLQQDDIRNGVHVQAVPATDDSPSILEHTIVETPMNMSPENKAYFQAKKEAIHLILTGIGDKIYSTVDACQTAQKIREAIERTSSNSRNKNVVMTPRYKNDHQSGQSRNQRTVNVTGARENKAKKGQRLRVSQGEDELEAHYSYVAKIQEVPTADSGTDSEPLEQVQNDAGYNVFINDLQHSEQSKSVYNTCLVETDDSNVIPDSPNMCDDDIHNDQNDVESDDDRKANTTLAQELKECKTILAETSKSLGESIIVRDSCLVALQTKKAEFEKYKAFNDRTIDYNKLERKLNETLGQLAPKDIEIKEGLKIKAYEILVVKEKHDELIKQSYLTKSHYEGLVKQKTNVIMDLKHREEHDIDKMLSVEKQLKFLNEIVYKRSQSIQTIYMMAPKVPTYNARPTFANPRYLKQAKSEILCLYAFPYDQSTHANKLIPNGEETLALERESPSKLIKDLQEMHAHLKYVESLEKEIDELESDKAEFSDMYDMILQECVSKDVMCSYLLSLSDLDALDELQYSLNSRTLNANAVCATCNKCLVESNHFACVTKMLNDVNARTKKPNVVPISTRKPKSQANKSVTSPHKKKVASKSTNQKPQSYFRMLYENLSKTWKWWIEQQSPSRYKWVPKAKMQWVPKVKNEKVQKRIVQLIRFIVDSGCTKHMTGNLKHLCNFVEKFLGIWFKEISRSTRKSTCFVRDLQDNDLLTEVYETSVANDTSSLIPQRQKALDYENSDPVPQRQDVSSLADAHVPLQQELDLLFGSLYDEFFNAVSNPQDKQPTTNIKPTLAPSTPTYVYAEENNNNQAEKDHLPDDEFTNPFCTPPQEVAESSSHNIGNSNVSTFNQPQVSEYRWMKDHPLEQVCRNPSRPVQTRRQLATDPEMYMFALTVSTTKPKNIQEAMADSAWIEAMQEELHQFDRLQEEDQIVSRNKARLVAKGYAQEEVIDFEESFAPVVRLEAVRIFVAYATHKSFPIYQMDMKTAFLNGPLKEEVYVAQTDGFIDPDRPKKVYRLRKALYGLKQAPGAWYDELSKFLTSKGFTKGTIDPTLFTIRYGEDILLAKYTLEILHKHGMEIRQSIGTPMATKPKLDADISGYPIDQINYRSKIGSVMYLTSSTPDIVQAGPSFGLTAFSDADHARCIDSRKSTFGGIQILVMWMKTQRQDYGFNYNKIPLYCDSQSAIEISCNPVQHSRTKHIYTRYHFIKEQVENGIIGLYFVRTEYQLADMFTKALPKDRFKYLIRRIGMRCLTPAELEVLAKESA</sequence>
<feature type="region of interest" description="Disordered" evidence="2">
    <location>
        <begin position="596"/>
        <end position="625"/>
    </location>
</feature>
<feature type="region of interest" description="Disordered" evidence="2">
    <location>
        <begin position="836"/>
        <end position="870"/>
    </location>
</feature>
<dbReference type="PANTHER" id="PTHR11439:SF517">
    <property type="entry name" value="CYSTEINE-RICH RLK (RECEPTOR-LIKE PROTEIN KINASE) 8"/>
    <property type="match status" value="1"/>
</dbReference>
<feature type="coiled-coil region" evidence="1">
    <location>
        <begin position="491"/>
        <end position="525"/>
    </location>
</feature>
<dbReference type="InterPro" id="IPR013103">
    <property type="entry name" value="RVT_2"/>
</dbReference>
<protein>
    <recommendedName>
        <fullName evidence="3">Reverse transcriptase Ty1/copia-type domain-containing protein</fullName>
    </recommendedName>
</protein>
<reference evidence="4" key="1">
    <citation type="journal article" date="2019" name="Sci. Rep.">
        <title>Draft genome of Tanacetum cinerariifolium, the natural source of mosquito coil.</title>
        <authorList>
            <person name="Yamashiro T."/>
            <person name="Shiraishi A."/>
            <person name="Satake H."/>
            <person name="Nakayama K."/>
        </authorList>
    </citation>
    <scope>NUCLEOTIDE SEQUENCE</scope>
</reference>
<feature type="compositionally biased region" description="Polar residues" evidence="2">
    <location>
        <begin position="858"/>
        <end position="870"/>
    </location>
</feature>
<accession>A0A699GZ37</accession>
<evidence type="ECO:0000313" key="4">
    <source>
        <dbReference type="EMBL" id="GEW71351.1"/>
    </source>
</evidence>
<feature type="domain" description="Reverse transcriptase Ty1/copia-type" evidence="3">
    <location>
        <begin position="951"/>
        <end position="1096"/>
    </location>
</feature>
<proteinExistence type="predicted"/>
<dbReference type="CDD" id="cd09272">
    <property type="entry name" value="RNase_HI_RT_Ty1"/>
    <property type="match status" value="1"/>
</dbReference>
<dbReference type="EMBL" id="BKCJ010070482">
    <property type="protein sequence ID" value="GEW71351.1"/>
    <property type="molecule type" value="Genomic_DNA"/>
</dbReference>
<feature type="compositionally biased region" description="Polar residues" evidence="2">
    <location>
        <begin position="137"/>
        <end position="149"/>
    </location>
</feature>
<evidence type="ECO:0000256" key="2">
    <source>
        <dbReference type="SAM" id="MobiDB-lite"/>
    </source>
</evidence>
<dbReference type="SUPFAM" id="SSF56672">
    <property type="entry name" value="DNA/RNA polymerases"/>
    <property type="match status" value="1"/>
</dbReference>
<dbReference type="InterPro" id="IPR043502">
    <property type="entry name" value="DNA/RNA_pol_sf"/>
</dbReference>
<evidence type="ECO:0000259" key="3">
    <source>
        <dbReference type="Pfam" id="PF07727"/>
    </source>
</evidence>
<name>A0A699GZ37_TANCI</name>
<feature type="compositionally biased region" description="Polar residues" evidence="2">
    <location>
        <begin position="117"/>
        <end position="126"/>
    </location>
</feature>
<dbReference type="PANTHER" id="PTHR11439">
    <property type="entry name" value="GAG-POL-RELATED RETROTRANSPOSON"/>
    <property type="match status" value="1"/>
</dbReference>
<feature type="region of interest" description="Disordered" evidence="2">
    <location>
        <begin position="117"/>
        <end position="168"/>
    </location>
</feature>